<dbReference type="GO" id="GO:0008270">
    <property type="term" value="F:zinc ion binding"/>
    <property type="evidence" value="ECO:0007669"/>
    <property type="project" value="UniProtKB-KW"/>
</dbReference>
<comment type="caution">
    <text evidence="7">The sequence shown here is derived from an EMBL/GenBank/DDBJ whole genome shotgun (WGS) entry which is preliminary data.</text>
</comment>
<dbReference type="AlphaFoldDB" id="A0AAV2H907"/>
<dbReference type="SUPFAM" id="SSF57667">
    <property type="entry name" value="beta-beta-alpha zinc fingers"/>
    <property type="match status" value="2"/>
</dbReference>
<sequence length="133" mass="15244">MSSLDQVQVHQRSNQSSSSVQPIWCMKCPVKFSTLKMYHRHLAESHPETLPYSCSICGKGFQTKTGQQIHVQAHAGRLYLCGICDSKFKRKHHLQEHTKRLHNLIQCGRCLATFSDQHGYNQHLLSSCTAFFK</sequence>
<organism evidence="7 8">
    <name type="scientific">Lymnaea stagnalis</name>
    <name type="common">Great pond snail</name>
    <name type="synonym">Helix stagnalis</name>
    <dbReference type="NCBI Taxonomy" id="6523"/>
    <lineage>
        <taxon>Eukaryota</taxon>
        <taxon>Metazoa</taxon>
        <taxon>Spiralia</taxon>
        <taxon>Lophotrochozoa</taxon>
        <taxon>Mollusca</taxon>
        <taxon>Gastropoda</taxon>
        <taxon>Heterobranchia</taxon>
        <taxon>Euthyneura</taxon>
        <taxon>Panpulmonata</taxon>
        <taxon>Hygrophila</taxon>
        <taxon>Lymnaeoidea</taxon>
        <taxon>Lymnaeidae</taxon>
        <taxon>Lymnaea</taxon>
    </lineage>
</organism>
<keyword evidence="8" id="KW-1185">Reference proteome</keyword>
<evidence type="ECO:0000256" key="3">
    <source>
        <dbReference type="ARBA" id="ARBA00022771"/>
    </source>
</evidence>
<dbReference type="EMBL" id="CAXITT010000062">
    <property type="protein sequence ID" value="CAL1530107.1"/>
    <property type="molecule type" value="Genomic_DNA"/>
</dbReference>
<proteinExistence type="predicted"/>
<evidence type="ECO:0000256" key="1">
    <source>
        <dbReference type="ARBA" id="ARBA00022723"/>
    </source>
</evidence>
<keyword evidence="2" id="KW-0677">Repeat</keyword>
<dbReference type="PANTHER" id="PTHR24379">
    <property type="entry name" value="KRAB AND ZINC FINGER DOMAIN-CONTAINING"/>
    <property type="match status" value="1"/>
</dbReference>
<evidence type="ECO:0000313" key="8">
    <source>
        <dbReference type="Proteomes" id="UP001497497"/>
    </source>
</evidence>
<dbReference type="PROSITE" id="PS00028">
    <property type="entry name" value="ZINC_FINGER_C2H2_1"/>
    <property type="match status" value="2"/>
</dbReference>
<dbReference type="Gene3D" id="3.30.160.60">
    <property type="entry name" value="Classic Zinc Finger"/>
    <property type="match status" value="2"/>
</dbReference>
<dbReference type="Pfam" id="PF00096">
    <property type="entry name" value="zf-C2H2"/>
    <property type="match status" value="2"/>
</dbReference>
<reference evidence="7 8" key="1">
    <citation type="submission" date="2024-04" db="EMBL/GenBank/DDBJ databases">
        <authorList>
            <consortium name="Genoscope - CEA"/>
            <person name="William W."/>
        </authorList>
    </citation>
    <scope>NUCLEOTIDE SEQUENCE [LARGE SCALE GENOMIC DNA]</scope>
</reference>
<evidence type="ECO:0000259" key="6">
    <source>
        <dbReference type="PROSITE" id="PS50157"/>
    </source>
</evidence>
<gene>
    <name evidence="7" type="ORF">GSLYS_00004240001</name>
</gene>
<dbReference type="PROSITE" id="PS50157">
    <property type="entry name" value="ZINC_FINGER_C2H2_2"/>
    <property type="match status" value="2"/>
</dbReference>
<evidence type="ECO:0000256" key="4">
    <source>
        <dbReference type="ARBA" id="ARBA00022833"/>
    </source>
</evidence>
<feature type="domain" description="C2H2-type" evidence="6">
    <location>
        <begin position="52"/>
        <end position="79"/>
    </location>
</feature>
<keyword evidence="4" id="KW-0862">Zinc</keyword>
<evidence type="ECO:0000313" key="7">
    <source>
        <dbReference type="EMBL" id="CAL1530107.1"/>
    </source>
</evidence>
<protein>
    <recommendedName>
        <fullName evidence="6">C2H2-type domain-containing protein</fullName>
    </recommendedName>
</protein>
<dbReference type="SMART" id="SM00355">
    <property type="entry name" value="ZnF_C2H2"/>
    <property type="match status" value="4"/>
</dbReference>
<keyword evidence="3 5" id="KW-0863">Zinc-finger</keyword>
<dbReference type="InterPro" id="IPR013087">
    <property type="entry name" value="Znf_C2H2_type"/>
</dbReference>
<keyword evidence="1" id="KW-0479">Metal-binding</keyword>
<dbReference type="PANTHER" id="PTHR24379:SF121">
    <property type="entry name" value="C2H2-TYPE DOMAIN-CONTAINING PROTEIN"/>
    <property type="match status" value="1"/>
</dbReference>
<dbReference type="Proteomes" id="UP001497497">
    <property type="component" value="Unassembled WGS sequence"/>
</dbReference>
<accession>A0AAV2H907</accession>
<evidence type="ECO:0000256" key="2">
    <source>
        <dbReference type="ARBA" id="ARBA00022737"/>
    </source>
</evidence>
<name>A0AAV2H907_LYMST</name>
<evidence type="ECO:0000256" key="5">
    <source>
        <dbReference type="PROSITE-ProRule" id="PRU00042"/>
    </source>
</evidence>
<dbReference type="InterPro" id="IPR036236">
    <property type="entry name" value="Znf_C2H2_sf"/>
</dbReference>
<feature type="domain" description="C2H2-type" evidence="6">
    <location>
        <begin position="79"/>
        <end position="102"/>
    </location>
</feature>